<keyword evidence="13" id="KW-0325">Glycoprotein</keyword>
<feature type="chain" id="PRO_5025487448" description="CFEM domain-containing protein" evidence="16">
    <location>
        <begin position="25"/>
        <end position="140"/>
    </location>
</feature>
<accession>A0A6A6P284</accession>
<dbReference type="GO" id="GO:0005886">
    <property type="term" value="C:plasma membrane"/>
    <property type="evidence" value="ECO:0007669"/>
    <property type="project" value="UniProtKB-SubCell"/>
</dbReference>
<keyword evidence="4" id="KW-1003">Cell membrane</keyword>
<evidence type="ECO:0000256" key="3">
    <source>
        <dbReference type="ARBA" id="ARBA00010031"/>
    </source>
</evidence>
<evidence type="ECO:0000256" key="6">
    <source>
        <dbReference type="ARBA" id="ARBA00022617"/>
    </source>
</evidence>
<evidence type="ECO:0000256" key="15">
    <source>
        <dbReference type="PROSITE-ProRule" id="PRU01356"/>
    </source>
</evidence>
<keyword evidence="5" id="KW-0964">Secreted</keyword>
<evidence type="ECO:0000256" key="10">
    <source>
        <dbReference type="ARBA" id="ARBA00023004"/>
    </source>
</evidence>
<evidence type="ECO:0000256" key="1">
    <source>
        <dbReference type="ARBA" id="ARBA00004609"/>
    </source>
</evidence>
<feature type="signal peptide" evidence="16">
    <location>
        <begin position="1"/>
        <end position="24"/>
    </location>
</feature>
<dbReference type="Proteomes" id="UP000799766">
    <property type="component" value="Unassembled WGS sequence"/>
</dbReference>
<keyword evidence="19" id="KW-1185">Reference proteome</keyword>
<dbReference type="EMBL" id="MU001679">
    <property type="protein sequence ID" value="KAF2457908.1"/>
    <property type="molecule type" value="Genomic_DNA"/>
</dbReference>
<comment type="similarity">
    <text evidence="3">Belongs to the RBT5 family.</text>
</comment>
<dbReference type="GO" id="GO:0005576">
    <property type="term" value="C:extracellular region"/>
    <property type="evidence" value="ECO:0007669"/>
    <property type="project" value="UniProtKB-SubCell"/>
</dbReference>
<evidence type="ECO:0000256" key="14">
    <source>
        <dbReference type="ARBA" id="ARBA00023288"/>
    </source>
</evidence>
<feature type="disulfide bond" evidence="15">
    <location>
        <begin position="47"/>
        <end position="54"/>
    </location>
</feature>
<dbReference type="Pfam" id="PF05730">
    <property type="entry name" value="CFEM"/>
    <property type="match status" value="1"/>
</dbReference>
<keyword evidence="10 15" id="KW-0408">Iron</keyword>
<sequence length="140" mass="13980">MQPILSVTFAALSLLVYTSTLATAQDLSGVPECARGCFQNAIEDSPCDNTDAQCICVTEQTSISMSVTPCVLTDCPNNAANVLPAAQDACDAALAQQSASGTGAAASASATPDAAPVVGDRMARSYGGFAAVAALVAFAL</sequence>
<comment type="subcellular location">
    <subcellularLocation>
        <location evidence="1">Cell membrane</location>
        <topology evidence="1">Lipid-anchor</topology>
        <topology evidence="1">GPI-anchor</topology>
    </subcellularLocation>
    <subcellularLocation>
        <location evidence="2">Secreted</location>
    </subcellularLocation>
</comment>
<dbReference type="GO" id="GO:0098552">
    <property type="term" value="C:side of membrane"/>
    <property type="evidence" value="ECO:0007669"/>
    <property type="project" value="UniProtKB-KW"/>
</dbReference>
<evidence type="ECO:0000256" key="7">
    <source>
        <dbReference type="ARBA" id="ARBA00022622"/>
    </source>
</evidence>
<keyword evidence="6 15" id="KW-0349">Heme</keyword>
<evidence type="ECO:0000256" key="8">
    <source>
        <dbReference type="ARBA" id="ARBA00022723"/>
    </source>
</evidence>
<feature type="domain" description="CFEM" evidence="17">
    <location>
        <begin position="5"/>
        <end position="117"/>
    </location>
</feature>
<protein>
    <recommendedName>
        <fullName evidence="17">CFEM domain-containing protein</fullName>
    </recommendedName>
</protein>
<evidence type="ECO:0000313" key="19">
    <source>
        <dbReference type="Proteomes" id="UP000799766"/>
    </source>
</evidence>
<evidence type="ECO:0000256" key="4">
    <source>
        <dbReference type="ARBA" id="ARBA00022475"/>
    </source>
</evidence>
<organism evidence="18 19">
    <name type="scientific">Lineolata rhizophorae</name>
    <dbReference type="NCBI Taxonomy" id="578093"/>
    <lineage>
        <taxon>Eukaryota</taxon>
        <taxon>Fungi</taxon>
        <taxon>Dikarya</taxon>
        <taxon>Ascomycota</taxon>
        <taxon>Pezizomycotina</taxon>
        <taxon>Dothideomycetes</taxon>
        <taxon>Dothideomycetes incertae sedis</taxon>
        <taxon>Lineolatales</taxon>
        <taxon>Lineolataceae</taxon>
        <taxon>Lineolata</taxon>
    </lineage>
</organism>
<dbReference type="SMART" id="SM00747">
    <property type="entry name" value="CFEM"/>
    <property type="match status" value="1"/>
</dbReference>
<evidence type="ECO:0000313" key="18">
    <source>
        <dbReference type="EMBL" id="KAF2457908.1"/>
    </source>
</evidence>
<evidence type="ECO:0000256" key="2">
    <source>
        <dbReference type="ARBA" id="ARBA00004613"/>
    </source>
</evidence>
<evidence type="ECO:0000256" key="11">
    <source>
        <dbReference type="ARBA" id="ARBA00023136"/>
    </source>
</evidence>
<evidence type="ECO:0000256" key="12">
    <source>
        <dbReference type="ARBA" id="ARBA00023157"/>
    </source>
</evidence>
<keyword evidence="14" id="KW-0449">Lipoprotein</keyword>
<keyword evidence="9 16" id="KW-0732">Signal</keyword>
<comment type="caution">
    <text evidence="15">Lacks conserved residue(s) required for the propagation of feature annotation.</text>
</comment>
<dbReference type="PROSITE" id="PS52012">
    <property type="entry name" value="CFEM"/>
    <property type="match status" value="1"/>
</dbReference>
<gene>
    <name evidence="18" type="ORF">BDY21DRAFT_421216</name>
</gene>
<keyword evidence="12 15" id="KW-1015">Disulfide bond</keyword>
<proteinExistence type="inferred from homology"/>
<dbReference type="InterPro" id="IPR008427">
    <property type="entry name" value="Extracellular_membr_CFEM_dom"/>
</dbReference>
<keyword evidence="7" id="KW-0336">GPI-anchor</keyword>
<name>A0A6A6P284_9PEZI</name>
<dbReference type="PANTHER" id="PTHR37928">
    <property type="entry name" value="CFEM DOMAIN PROTEIN (AFU_ORTHOLOGUE AFUA_6G14090)"/>
    <property type="match status" value="1"/>
</dbReference>
<evidence type="ECO:0000256" key="16">
    <source>
        <dbReference type="SAM" id="SignalP"/>
    </source>
</evidence>
<dbReference type="InterPro" id="IPR051735">
    <property type="entry name" value="CFEM_domain"/>
</dbReference>
<evidence type="ECO:0000256" key="5">
    <source>
        <dbReference type="ARBA" id="ARBA00022525"/>
    </source>
</evidence>
<reference evidence="18" key="1">
    <citation type="journal article" date="2020" name="Stud. Mycol.">
        <title>101 Dothideomycetes genomes: a test case for predicting lifestyles and emergence of pathogens.</title>
        <authorList>
            <person name="Haridas S."/>
            <person name="Albert R."/>
            <person name="Binder M."/>
            <person name="Bloem J."/>
            <person name="Labutti K."/>
            <person name="Salamov A."/>
            <person name="Andreopoulos B."/>
            <person name="Baker S."/>
            <person name="Barry K."/>
            <person name="Bills G."/>
            <person name="Bluhm B."/>
            <person name="Cannon C."/>
            <person name="Castanera R."/>
            <person name="Culley D."/>
            <person name="Daum C."/>
            <person name="Ezra D."/>
            <person name="Gonzalez J."/>
            <person name="Henrissat B."/>
            <person name="Kuo A."/>
            <person name="Liang C."/>
            <person name="Lipzen A."/>
            <person name="Lutzoni F."/>
            <person name="Magnuson J."/>
            <person name="Mondo S."/>
            <person name="Nolan M."/>
            <person name="Ohm R."/>
            <person name="Pangilinan J."/>
            <person name="Park H.-J."/>
            <person name="Ramirez L."/>
            <person name="Alfaro M."/>
            <person name="Sun H."/>
            <person name="Tritt A."/>
            <person name="Yoshinaga Y."/>
            <person name="Zwiers L.-H."/>
            <person name="Turgeon B."/>
            <person name="Goodwin S."/>
            <person name="Spatafora J."/>
            <person name="Crous P."/>
            <person name="Grigoriev I."/>
        </authorList>
    </citation>
    <scope>NUCLEOTIDE SEQUENCE</scope>
    <source>
        <strain evidence="18">ATCC 16933</strain>
    </source>
</reference>
<dbReference type="AlphaFoldDB" id="A0A6A6P284"/>
<feature type="binding site" description="axial binding residue" evidence="15">
    <location>
        <position position="51"/>
    </location>
    <ligand>
        <name>heme</name>
        <dbReference type="ChEBI" id="CHEBI:30413"/>
    </ligand>
    <ligandPart>
        <name>Fe</name>
        <dbReference type="ChEBI" id="CHEBI:18248"/>
    </ligandPart>
</feature>
<evidence type="ECO:0000256" key="9">
    <source>
        <dbReference type="ARBA" id="ARBA00022729"/>
    </source>
</evidence>
<keyword evidence="8 15" id="KW-0479">Metal-binding</keyword>
<dbReference type="OrthoDB" id="3065412at2759"/>
<dbReference type="GO" id="GO:0046872">
    <property type="term" value="F:metal ion binding"/>
    <property type="evidence" value="ECO:0007669"/>
    <property type="project" value="UniProtKB-UniRule"/>
</dbReference>
<evidence type="ECO:0000256" key="13">
    <source>
        <dbReference type="ARBA" id="ARBA00023180"/>
    </source>
</evidence>
<evidence type="ECO:0000259" key="17">
    <source>
        <dbReference type="PROSITE" id="PS52012"/>
    </source>
</evidence>
<dbReference type="PANTHER" id="PTHR37928:SF2">
    <property type="entry name" value="GPI ANCHORED CFEM DOMAIN PROTEIN (AFU_ORTHOLOGUE AFUA_6G10580)"/>
    <property type="match status" value="1"/>
</dbReference>
<keyword evidence="11" id="KW-0472">Membrane</keyword>